<accession>A0ABD1H9K9</accession>
<dbReference type="PANTHER" id="PTHR48019">
    <property type="entry name" value="SERUM RESPONSE FACTOR HOMOLOG"/>
    <property type="match status" value="1"/>
</dbReference>
<comment type="caution">
    <text evidence="7">The sequence shown here is derived from an EMBL/GenBank/DDBJ whole genome shotgun (WGS) entry which is preliminary data.</text>
</comment>
<dbReference type="CDD" id="cd00266">
    <property type="entry name" value="MADS_SRF_like"/>
    <property type="match status" value="1"/>
</dbReference>
<keyword evidence="5" id="KW-0539">Nucleus</keyword>
<evidence type="ECO:0000313" key="8">
    <source>
        <dbReference type="Proteomes" id="UP001567538"/>
    </source>
</evidence>
<keyword evidence="3" id="KW-0238">DNA-binding</keyword>
<evidence type="ECO:0000259" key="6">
    <source>
        <dbReference type="PROSITE" id="PS50066"/>
    </source>
</evidence>
<dbReference type="InterPro" id="IPR002100">
    <property type="entry name" value="TF_MADSbox"/>
</dbReference>
<keyword evidence="4" id="KW-0804">Transcription</keyword>
<dbReference type="GO" id="GO:0005634">
    <property type="term" value="C:nucleus"/>
    <property type="evidence" value="ECO:0007669"/>
    <property type="project" value="UniProtKB-SubCell"/>
</dbReference>
<protein>
    <submittedName>
        <fullName evidence="7">Agamous-like MADS-box protein AGL11</fullName>
    </submittedName>
</protein>
<dbReference type="InterPro" id="IPR036879">
    <property type="entry name" value="TF_MADSbox_sf"/>
</dbReference>
<dbReference type="Proteomes" id="UP001567538">
    <property type="component" value="Unassembled WGS sequence"/>
</dbReference>
<feature type="domain" description="MADS-box" evidence="6">
    <location>
        <begin position="1"/>
        <end position="47"/>
    </location>
</feature>
<evidence type="ECO:0000256" key="2">
    <source>
        <dbReference type="ARBA" id="ARBA00023015"/>
    </source>
</evidence>
<dbReference type="InterPro" id="IPR050142">
    <property type="entry name" value="MADS-box/MEF2_TF"/>
</dbReference>
<dbReference type="InterPro" id="IPR033897">
    <property type="entry name" value="SRF-like_MADS-box"/>
</dbReference>
<dbReference type="PROSITE" id="PS50066">
    <property type="entry name" value="MADS_BOX_2"/>
    <property type="match status" value="1"/>
</dbReference>
<name>A0ABD1H9K9_SALDI</name>
<organism evidence="7 8">
    <name type="scientific">Salvia divinorum</name>
    <name type="common">Maria pastora</name>
    <name type="synonym">Diviner's sage</name>
    <dbReference type="NCBI Taxonomy" id="28513"/>
    <lineage>
        <taxon>Eukaryota</taxon>
        <taxon>Viridiplantae</taxon>
        <taxon>Streptophyta</taxon>
        <taxon>Embryophyta</taxon>
        <taxon>Tracheophyta</taxon>
        <taxon>Spermatophyta</taxon>
        <taxon>Magnoliopsida</taxon>
        <taxon>eudicotyledons</taxon>
        <taxon>Gunneridae</taxon>
        <taxon>Pentapetalae</taxon>
        <taxon>asterids</taxon>
        <taxon>lamiids</taxon>
        <taxon>Lamiales</taxon>
        <taxon>Lamiaceae</taxon>
        <taxon>Nepetoideae</taxon>
        <taxon>Mentheae</taxon>
        <taxon>Salviinae</taxon>
        <taxon>Salvia</taxon>
        <taxon>Salvia subgen. Calosphace</taxon>
    </lineage>
</organism>
<dbReference type="Pfam" id="PF00319">
    <property type="entry name" value="SRF-TF"/>
    <property type="match status" value="1"/>
</dbReference>
<keyword evidence="2" id="KW-0805">Transcription regulation</keyword>
<evidence type="ECO:0000313" key="7">
    <source>
        <dbReference type="EMBL" id="KAL1552917.1"/>
    </source>
</evidence>
<dbReference type="PRINTS" id="PR00404">
    <property type="entry name" value="MADSDOMAIN"/>
</dbReference>
<gene>
    <name evidence="7" type="ORF">AAHA92_13659</name>
</gene>
<proteinExistence type="predicted"/>
<dbReference type="SMART" id="SM00432">
    <property type="entry name" value="MADS"/>
    <property type="match status" value="1"/>
</dbReference>
<dbReference type="Gene3D" id="3.40.1810.10">
    <property type="entry name" value="Transcription factor, MADS-box"/>
    <property type="match status" value="1"/>
</dbReference>
<evidence type="ECO:0000256" key="5">
    <source>
        <dbReference type="ARBA" id="ARBA00023242"/>
    </source>
</evidence>
<evidence type="ECO:0000256" key="1">
    <source>
        <dbReference type="ARBA" id="ARBA00004123"/>
    </source>
</evidence>
<dbReference type="AlphaFoldDB" id="A0ABD1H9K9"/>
<dbReference type="SUPFAM" id="SSF55455">
    <property type="entry name" value="SRF-like"/>
    <property type="match status" value="1"/>
</dbReference>
<dbReference type="EMBL" id="JBEAFC010000006">
    <property type="protein sequence ID" value="KAL1552917.1"/>
    <property type="molecule type" value="Genomic_DNA"/>
</dbReference>
<keyword evidence="8" id="KW-1185">Reference proteome</keyword>
<evidence type="ECO:0000256" key="3">
    <source>
        <dbReference type="ARBA" id="ARBA00023125"/>
    </source>
</evidence>
<dbReference type="GO" id="GO:0003677">
    <property type="term" value="F:DNA binding"/>
    <property type="evidence" value="ECO:0007669"/>
    <property type="project" value="UniProtKB-KW"/>
</dbReference>
<sequence>MGRGKQKMELIEKEKSRILSLMKRKEGLIKKLHQLTTLCGVPACMIIRDPTANSTSVWPGEDSDKRHAEEELEKLRKKNAEEKYPTWDDRLDLMDESQLRALAAAVRGKAEAVRSRIEFLKREAEARDMNMMMMKNNAMMINCSSSGQFYDQDAMSAEAAVMDAMVAANSSLPVPNYYCPPPLPMANYYCPPPLQMVNYYCPPPQQPQPLLMLPPNMDHDLNYDYCASMDGGDGFTRYLTQ</sequence>
<evidence type="ECO:0000256" key="4">
    <source>
        <dbReference type="ARBA" id="ARBA00023163"/>
    </source>
</evidence>
<comment type="subcellular location">
    <subcellularLocation>
        <location evidence="1">Nucleus</location>
    </subcellularLocation>
</comment>
<reference evidence="7 8" key="1">
    <citation type="submission" date="2024-06" db="EMBL/GenBank/DDBJ databases">
        <title>A chromosome level genome sequence of Diviner's sage (Salvia divinorum).</title>
        <authorList>
            <person name="Ford S.A."/>
            <person name="Ro D.-K."/>
            <person name="Ness R.W."/>
            <person name="Phillips M.A."/>
        </authorList>
    </citation>
    <scope>NUCLEOTIDE SEQUENCE [LARGE SCALE GENOMIC DNA]</scope>
    <source>
        <strain evidence="7">SAF-2024a</strain>
        <tissue evidence="7">Leaf</tissue>
    </source>
</reference>